<dbReference type="EMBL" id="KL402955">
    <property type="protein sequence ID" value="KEH16324.1"/>
    <property type="molecule type" value="Genomic_DNA"/>
</dbReference>
<reference evidence="1 3" key="1">
    <citation type="journal article" date="2011" name="Nature">
        <title>The Medicago genome provides insight into the evolution of rhizobial symbioses.</title>
        <authorList>
            <person name="Young N.D."/>
            <person name="Debelle F."/>
            <person name="Oldroyd G.E."/>
            <person name="Geurts R."/>
            <person name="Cannon S.B."/>
            <person name="Udvardi M.K."/>
            <person name="Benedito V.A."/>
            <person name="Mayer K.F."/>
            <person name="Gouzy J."/>
            <person name="Schoof H."/>
            <person name="Van de Peer Y."/>
            <person name="Proost S."/>
            <person name="Cook D.R."/>
            <person name="Meyers B.C."/>
            <person name="Spannagl M."/>
            <person name="Cheung F."/>
            <person name="De Mita S."/>
            <person name="Krishnakumar V."/>
            <person name="Gundlach H."/>
            <person name="Zhou S."/>
            <person name="Mudge J."/>
            <person name="Bharti A.K."/>
            <person name="Murray J.D."/>
            <person name="Naoumkina M.A."/>
            <person name="Rosen B."/>
            <person name="Silverstein K.A."/>
            <person name="Tang H."/>
            <person name="Rombauts S."/>
            <person name="Zhao P.X."/>
            <person name="Zhou P."/>
            <person name="Barbe V."/>
            <person name="Bardou P."/>
            <person name="Bechner M."/>
            <person name="Bellec A."/>
            <person name="Berger A."/>
            <person name="Berges H."/>
            <person name="Bidwell S."/>
            <person name="Bisseling T."/>
            <person name="Choisne N."/>
            <person name="Couloux A."/>
            <person name="Denny R."/>
            <person name="Deshpande S."/>
            <person name="Dai X."/>
            <person name="Doyle J.J."/>
            <person name="Dudez A.M."/>
            <person name="Farmer A.D."/>
            <person name="Fouteau S."/>
            <person name="Franken C."/>
            <person name="Gibelin C."/>
            <person name="Gish J."/>
            <person name="Goldstein S."/>
            <person name="Gonzalez A.J."/>
            <person name="Green P.J."/>
            <person name="Hallab A."/>
            <person name="Hartog M."/>
            <person name="Hua A."/>
            <person name="Humphray S.J."/>
            <person name="Jeong D.H."/>
            <person name="Jing Y."/>
            <person name="Jocker A."/>
            <person name="Kenton S.M."/>
            <person name="Kim D.J."/>
            <person name="Klee K."/>
            <person name="Lai H."/>
            <person name="Lang C."/>
            <person name="Lin S."/>
            <person name="Macmil S.L."/>
            <person name="Magdelenat G."/>
            <person name="Matthews L."/>
            <person name="McCorrison J."/>
            <person name="Monaghan E.L."/>
            <person name="Mun J.H."/>
            <person name="Najar F.Z."/>
            <person name="Nicholson C."/>
            <person name="Noirot C."/>
            <person name="O'Bleness M."/>
            <person name="Paule C.R."/>
            <person name="Poulain J."/>
            <person name="Prion F."/>
            <person name="Qin B."/>
            <person name="Qu C."/>
            <person name="Retzel E.F."/>
            <person name="Riddle C."/>
            <person name="Sallet E."/>
            <person name="Samain S."/>
            <person name="Samson N."/>
            <person name="Sanders I."/>
            <person name="Saurat O."/>
            <person name="Scarpelli C."/>
            <person name="Schiex T."/>
            <person name="Segurens B."/>
            <person name="Severin A.J."/>
            <person name="Sherrier D.J."/>
            <person name="Shi R."/>
            <person name="Sims S."/>
            <person name="Singer S.R."/>
            <person name="Sinharoy S."/>
            <person name="Sterck L."/>
            <person name="Viollet A."/>
            <person name="Wang B.B."/>
            <person name="Wang K."/>
            <person name="Wang M."/>
            <person name="Wang X."/>
            <person name="Warfsmann J."/>
            <person name="Weissenbach J."/>
            <person name="White D.D."/>
            <person name="White J.D."/>
            <person name="Wiley G.B."/>
            <person name="Wincker P."/>
            <person name="Xing Y."/>
            <person name="Yang L."/>
            <person name="Yao Z."/>
            <person name="Ying F."/>
            <person name="Zhai J."/>
            <person name="Zhou L."/>
            <person name="Zuber A."/>
            <person name="Denarie J."/>
            <person name="Dixon R.A."/>
            <person name="May G.D."/>
            <person name="Schwartz D.C."/>
            <person name="Rogers J."/>
            <person name="Quetier F."/>
            <person name="Town C.D."/>
            <person name="Roe B.A."/>
        </authorList>
    </citation>
    <scope>NUCLEOTIDE SEQUENCE [LARGE SCALE GENOMIC DNA]</scope>
    <source>
        <strain evidence="1">A17</strain>
        <strain evidence="2 3">cv. Jemalong A17</strain>
    </source>
</reference>
<dbReference type="Proteomes" id="UP000002051">
    <property type="component" value="Unassembled WGS sequence"/>
</dbReference>
<sequence>MVREYMDDPSHIILWGGGGGGKYMDDPSHIIMHDKVELKENLSFEVPPMSIED</sequence>
<reference evidence="2" key="3">
    <citation type="submission" date="2015-06" db="UniProtKB">
        <authorList>
            <consortium name="EnsemblPlants"/>
        </authorList>
    </citation>
    <scope>IDENTIFICATION</scope>
    <source>
        <strain evidence="2">cv. Jemalong A17</strain>
    </source>
</reference>
<proteinExistence type="predicted"/>
<keyword evidence="3" id="KW-1185">Reference proteome</keyword>
<evidence type="ECO:0000313" key="1">
    <source>
        <dbReference type="EMBL" id="KEH16324.1"/>
    </source>
</evidence>
<evidence type="ECO:0000313" key="2">
    <source>
        <dbReference type="EnsemblPlants" id="KEH16324"/>
    </source>
</evidence>
<organism evidence="1 3">
    <name type="scientific">Medicago truncatula</name>
    <name type="common">Barrel medic</name>
    <name type="synonym">Medicago tribuloides</name>
    <dbReference type="NCBI Taxonomy" id="3880"/>
    <lineage>
        <taxon>Eukaryota</taxon>
        <taxon>Viridiplantae</taxon>
        <taxon>Streptophyta</taxon>
        <taxon>Embryophyta</taxon>
        <taxon>Tracheophyta</taxon>
        <taxon>Spermatophyta</taxon>
        <taxon>Magnoliopsida</taxon>
        <taxon>eudicotyledons</taxon>
        <taxon>Gunneridae</taxon>
        <taxon>Pentapetalae</taxon>
        <taxon>rosids</taxon>
        <taxon>fabids</taxon>
        <taxon>Fabales</taxon>
        <taxon>Fabaceae</taxon>
        <taxon>Papilionoideae</taxon>
        <taxon>50 kb inversion clade</taxon>
        <taxon>NPAAA clade</taxon>
        <taxon>Hologalegina</taxon>
        <taxon>IRL clade</taxon>
        <taxon>Trifolieae</taxon>
        <taxon>Medicago</taxon>
    </lineage>
</organism>
<name>A0A072TFL9_MEDTR</name>
<protein>
    <submittedName>
        <fullName evidence="1 2">Uncharacterized protein</fullName>
    </submittedName>
</protein>
<dbReference type="PaxDb" id="3880-AES75645"/>
<reference evidence="1 3" key="2">
    <citation type="journal article" date="2014" name="BMC Genomics">
        <title>An improved genome release (version Mt4.0) for the model legume Medicago truncatula.</title>
        <authorList>
            <person name="Tang H."/>
            <person name="Krishnakumar V."/>
            <person name="Bidwell S."/>
            <person name="Rosen B."/>
            <person name="Chan A."/>
            <person name="Zhou S."/>
            <person name="Gentzbittel L."/>
            <person name="Childs K.L."/>
            <person name="Yandell M."/>
            <person name="Gundlach H."/>
            <person name="Mayer K.F."/>
            <person name="Schwartz D.C."/>
            <person name="Town C.D."/>
        </authorList>
    </citation>
    <scope>GENOME REANNOTATION</scope>
    <source>
        <strain evidence="1">A17</strain>
        <strain evidence="2 3">cv. Jemalong A17</strain>
    </source>
</reference>
<dbReference type="HOGENOM" id="CLU_3071782_0_0_1"/>
<evidence type="ECO:0000313" key="3">
    <source>
        <dbReference type="Proteomes" id="UP000002051"/>
    </source>
</evidence>
<dbReference type="EnsemblPlants" id="KEH16324">
    <property type="protein sequence ID" value="KEH16324"/>
    <property type="gene ID" value="MTR_0230s0070"/>
</dbReference>
<dbReference type="AlphaFoldDB" id="A0A072TFL9"/>
<gene>
    <name evidence="1" type="ORF">MTR_0230s0070</name>
</gene>
<accession>A0A072TFL9</accession>